<feature type="chain" id="PRO_5012512725" evidence="1">
    <location>
        <begin position="27"/>
        <end position="231"/>
    </location>
</feature>
<evidence type="ECO:0000313" key="2">
    <source>
        <dbReference type="EMBL" id="ASV84473.1"/>
    </source>
</evidence>
<dbReference type="AlphaFoldDB" id="A0A248UCD0"/>
<dbReference type="KEGG" id="och:CES85_5267"/>
<dbReference type="OrthoDB" id="7596208at2"/>
<protein>
    <submittedName>
        <fullName evidence="2">Bacterial SH3 domain protein</fullName>
    </submittedName>
</protein>
<organism evidence="2 3">
    <name type="scientific">Ochrobactrum quorumnocens</name>
    <dbReference type="NCBI Taxonomy" id="271865"/>
    <lineage>
        <taxon>Bacteria</taxon>
        <taxon>Pseudomonadati</taxon>
        <taxon>Pseudomonadota</taxon>
        <taxon>Alphaproteobacteria</taxon>
        <taxon>Hyphomicrobiales</taxon>
        <taxon>Brucellaceae</taxon>
        <taxon>Brucella/Ochrobactrum group</taxon>
        <taxon>Ochrobactrum</taxon>
    </lineage>
</organism>
<gene>
    <name evidence="2" type="ORF">CES85_5267</name>
</gene>
<evidence type="ECO:0000313" key="3">
    <source>
        <dbReference type="Proteomes" id="UP000215256"/>
    </source>
</evidence>
<name>A0A248UCD0_9HYPH</name>
<keyword evidence="1" id="KW-0732">Signal</keyword>
<dbReference type="Proteomes" id="UP000215256">
    <property type="component" value="Chromosome 2"/>
</dbReference>
<sequence length="231" mass="25015">MRARSLLIPFALVPALSIALFSTTLANGAGTHNGAGTLAEVPAGATSCAFNAWTNNDKASIEVRAAPSADAQIVGQIPTDSAAGQAEYAYSISFDVLEAKDGWLKITNASDAYNEESDDYVPREVYKGEGWIKSDEARVGIQSARGFLKPDSESERLLDIGSDWLTEMGRVNNILACHENWVLLDYTVLRKRMAGEELADLANDEQLTGRAWFRGICSNAETTCDMKSVDQ</sequence>
<reference evidence="2 3" key="1">
    <citation type="submission" date="2017-07" db="EMBL/GenBank/DDBJ databases">
        <title>Phylogenetic study on the rhizospheric bacterium Ochrobactrum sp. A44.</title>
        <authorList>
            <person name="Krzyzanowska D.M."/>
            <person name="Ossowicki A."/>
            <person name="Rajewska M."/>
            <person name="Maciag T."/>
            <person name="Kaczynski Z."/>
            <person name="Czerwicka M."/>
            <person name="Jafra S."/>
        </authorList>
    </citation>
    <scope>NUCLEOTIDE SEQUENCE [LARGE SCALE GENOMIC DNA]</scope>
    <source>
        <strain evidence="2 3">A44</strain>
    </source>
</reference>
<accession>A0A248UCD0</accession>
<dbReference type="RefSeq" id="WP_095445195.1">
    <property type="nucleotide sequence ID" value="NZ_CP022603.1"/>
</dbReference>
<dbReference type="EMBL" id="CP022603">
    <property type="protein sequence ID" value="ASV84473.1"/>
    <property type="molecule type" value="Genomic_DNA"/>
</dbReference>
<feature type="signal peptide" evidence="1">
    <location>
        <begin position="1"/>
        <end position="26"/>
    </location>
</feature>
<proteinExistence type="predicted"/>
<evidence type="ECO:0000256" key="1">
    <source>
        <dbReference type="SAM" id="SignalP"/>
    </source>
</evidence>